<dbReference type="InterPro" id="IPR027417">
    <property type="entry name" value="P-loop_NTPase"/>
</dbReference>
<dbReference type="SUPFAM" id="SSF48452">
    <property type="entry name" value="TPR-like"/>
    <property type="match status" value="2"/>
</dbReference>
<reference evidence="8" key="1">
    <citation type="journal article" date="2014" name="Int. J. Syst. Evol. Microbiol.">
        <title>Complete genome sequence of Corynebacterium casei LMG S-19264T (=DSM 44701T), isolated from a smear-ripened cheese.</title>
        <authorList>
            <consortium name="US DOE Joint Genome Institute (JGI-PGF)"/>
            <person name="Walter F."/>
            <person name="Albersmeier A."/>
            <person name="Kalinowski J."/>
            <person name="Ruckert C."/>
        </authorList>
    </citation>
    <scope>NUCLEOTIDE SEQUENCE</scope>
    <source>
        <strain evidence="8">CGMCC 4.7201</strain>
    </source>
</reference>
<dbReference type="Pfam" id="PF03704">
    <property type="entry name" value="BTAD"/>
    <property type="match status" value="1"/>
</dbReference>
<feature type="domain" description="OmpR/PhoB-type" evidence="7">
    <location>
        <begin position="1"/>
        <end position="96"/>
    </location>
</feature>
<feature type="DNA-binding region" description="OmpR/PhoB-type" evidence="6">
    <location>
        <begin position="1"/>
        <end position="96"/>
    </location>
</feature>
<sequence>MEFRLLGSVAVVTENGDLALGPAKRSSLLAMMLLRPNTPVNVAQLIDALWEDEPPAHAKTVLQGHVSRLRALLAEHGASAYGVELATQGSAYAMQMPESLVDAHRFEELVALAGVQRRPADAVRMLREALSFWQGPALTGTVRSRPLEAAAGGLEELRLASVEALADAYGQLGEHGRAAAVLRTEAVAHPLRESLAAALMLALGRSGRQSDAIGWYHRTRRLLAEELGVDPGEVLSEAYGTLLRSAQPVSAKRPALPAAVAIPELLPRPPRGFTGRGAELASLTRAVGAGDAPVCLVTGPAGVGKTAFAVHWAYDRRADFPDGRLFADLRGFSDTPAPESVAVLREFLLALGTPPQRMPETAGAMGALFRSLTAGSRLLVVLDNARSSEQVRPLLPGGDRCATLVTSRDRLGGLIASDAARPVPLRHLPPADSVALLGSVLGAERVAAEPDAAARLAGLCDGLPLALRVTAARLAERPQWTLDAMVGELADEQRCLALLNAEDTSVSAALGLTVQQLPEPAARMFRALGLHTGSDLDRFAAGALAGTSPAQASDDLDRLAAAHLLTESVPGRWAPHDLVRLYARHLAPQADPEGLHRLLDHYLYTGLAANAAAEPGSQPCYSLPPDVRRPPATREFEGRSAALAWYEAERPALEGAAAAAAALGLHDRAWRLALVQWPLMLRRIRDGWVPLLQAGLGSAEHEGDLDAQSRVRALLGWVLHEEGRDAEALVHLEKAPELAARAGDAISEAVACVNLGAVLDSTGDHGRAGALMSQAVSLAARAGHPSTQVLTLQHLAGHCLNTGAYEAALAHTVCAAELLPPDAVVGRARLQIVGGEALAGLGRLEEAGDQLRGAAAAADAVGFTEGSARAVELLSRLSANR</sequence>
<proteinExistence type="inferred from homology"/>
<evidence type="ECO:0000256" key="4">
    <source>
        <dbReference type="ARBA" id="ARBA00023125"/>
    </source>
</evidence>
<reference evidence="8" key="2">
    <citation type="submission" date="2020-09" db="EMBL/GenBank/DDBJ databases">
        <authorList>
            <person name="Sun Q."/>
            <person name="Zhou Y."/>
        </authorList>
    </citation>
    <scope>NUCLEOTIDE SEQUENCE</scope>
    <source>
        <strain evidence="8">CGMCC 4.7201</strain>
    </source>
</reference>
<evidence type="ECO:0000256" key="5">
    <source>
        <dbReference type="ARBA" id="ARBA00023163"/>
    </source>
</evidence>
<dbReference type="PANTHER" id="PTHR35807">
    <property type="entry name" value="TRANSCRIPTIONAL REGULATOR REDD-RELATED"/>
    <property type="match status" value="1"/>
</dbReference>
<dbReference type="GO" id="GO:0000160">
    <property type="term" value="P:phosphorelay signal transduction system"/>
    <property type="evidence" value="ECO:0007669"/>
    <property type="project" value="UniProtKB-KW"/>
</dbReference>
<dbReference type="SMART" id="SM01043">
    <property type="entry name" value="BTAD"/>
    <property type="match status" value="1"/>
</dbReference>
<dbReference type="SUPFAM" id="SSF52540">
    <property type="entry name" value="P-loop containing nucleoside triphosphate hydrolases"/>
    <property type="match status" value="1"/>
</dbReference>
<dbReference type="AlphaFoldDB" id="A0A917ZXK5"/>
<dbReference type="Proteomes" id="UP000641932">
    <property type="component" value="Unassembled WGS sequence"/>
</dbReference>
<dbReference type="InterPro" id="IPR011990">
    <property type="entry name" value="TPR-like_helical_dom_sf"/>
</dbReference>
<gene>
    <name evidence="8" type="ORF">GCM10012280_60040</name>
</gene>
<dbReference type="PROSITE" id="PS51755">
    <property type="entry name" value="OMPR_PHOB"/>
    <property type="match status" value="1"/>
</dbReference>
<dbReference type="PRINTS" id="PR00364">
    <property type="entry name" value="DISEASERSIST"/>
</dbReference>
<dbReference type="Gene3D" id="3.40.50.300">
    <property type="entry name" value="P-loop containing nucleotide triphosphate hydrolases"/>
    <property type="match status" value="1"/>
</dbReference>
<dbReference type="GO" id="GO:0006355">
    <property type="term" value="P:regulation of DNA-templated transcription"/>
    <property type="evidence" value="ECO:0007669"/>
    <property type="project" value="InterPro"/>
</dbReference>
<evidence type="ECO:0000313" key="8">
    <source>
        <dbReference type="EMBL" id="GGO97672.1"/>
    </source>
</evidence>
<evidence type="ECO:0000259" key="7">
    <source>
        <dbReference type="PROSITE" id="PS51755"/>
    </source>
</evidence>
<dbReference type="GO" id="GO:0043531">
    <property type="term" value="F:ADP binding"/>
    <property type="evidence" value="ECO:0007669"/>
    <property type="project" value="InterPro"/>
</dbReference>
<keyword evidence="3" id="KW-0805">Transcription regulation</keyword>
<dbReference type="InterPro" id="IPR016032">
    <property type="entry name" value="Sig_transdc_resp-reg_C-effctor"/>
</dbReference>
<dbReference type="InterPro" id="IPR036388">
    <property type="entry name" value="WH-like_DNA-bd_sf"/>
</dbReference>
<dbReference type="SMART" id="SM00862">
    <property type="entry name" value="Trans_reg_C"/>
    <property type="match status" value="1"/>
</dbReference>
<evidence type="ECO:0000256" key="1">
    <source>
        <dbReference type="ARBA" id="ARBA00005820"/>
    </source>
</evidence>
<evidence type="ECO:0000256" key="6">
    <source>
        <dbReference type="PROSITE-ProRule" id="PRU01091"/>
    </source>
</evidence>
<name>A0A917ZXK5_9ACTN</name>
<organism evidence="8 9">
    <name type="scientific">Wenjunlia tyrosinilytica</name>
    <dbReference type="NCBI Taxonomy" id="1544741"/>
    <lineage>
        <taxon>Bacteria</taxon>
        <taxon>Bacillati</taxon>
        <taxon>Actinomycetota</taxon>
        <taxon>Actinomycetes</taxon>
        <taxon>Kitasatosporales</taxon>
        <taxon>Streptomycetaceae</taxon>
        <taxon>Wenjunlia</taxon>
    </lineage>
</organism>
<accession>A0A917ZXK5</accession>
<dbReference type="RefSeq" id="WP_189134971.1">
    <property type="nucleotide sequence ID" value="NZ_BMMS01000034.1"/>
</dbReference>
<dbReference type="SUPFAM" id="SSF46894">
    <property type="entry name" value="C-terminal effector domain of the bipartite response regulators"/>
    <property type="match status" value="1"/>
</dbReference>
<dbReference type="InterPro" id="IPR051677">
    <property type="entry name" value="AfsR-DnrI-RedD_regulator"/>
</dbReference>
<keyword evidence="2" id="KW-0902">Two-component regulatory system</keyword>
<dbReference type="EMBL" id="BMMS01000034">
    <property type="protein sequence ID" value="GGO97672.1"/>
    <property type="molecule type" value="Genomic_DNA"/>
</dbReference>
<keyword evidence="4 6" id="KW-0238">DNA-binding</keyword>
<comment type="similarity">
    <text evidence="1">Belongs to the AfsR/DnrI/RedD regulatory family.</text>
</comment>
<dbReference type="InterPro" id="IPR005158">
    <property type="entry name" value="BTAD"/>
</dbReference>
<dbReference type="PANTHER" id="PTHR35807:SF1">
    <property type="entry name" value="TRANSCRIPTIONAL REGULATOR REDD"/>
    <property type="match status" value="1"/>
</dbReference>
<dbReference type="InterPro" id="IPR001867">
    <property type="entry name" value="OmpR/PhoB-type_DNA-bd"/>
</dbReference>
<keyword evidence="5" id="KW-0804">Transcription</keyword>
<dbReference type="Pfam" id="PF00486">
    <property type="entry name" value="Trans_reg_C"/>
    <property type="match status" value="1"/>
</dbReference>
<dbReference type="Gene3D" id="1.25.40.10">
    <property type="entry name" value="Tetratricopeptide repeat domain"/>
    <property type="match status" value="2"/>
</dbReference>
<comment type="caution">
    <text evidence="8">The sequence shown here is derived from an EMBL/GenBank/DDBJ whole genome shotgun (WGS) entry which is preliminary data.</text>
</comment>
<evidence type="ECO:0000256" key="2">
    <source>
        <dbReference type="ARBA" id="ARBA00023012"/>
    </source>
</evidence>
<keyword evidence="9" id="KW-1185">Reference proteome</keyword>
<evidence type="ECO:0000313" key="9">
    <source>
        <dbReference type="Proteomes" id="UP000641932"/>
    </source>
</evidence>
<dbReference type="Gene3D" id="1.10.10.10">
    <property type="entry name" value="Winged helix-like DNA-binding domain superfamily/Winged helix DNA-binding domain"/>
    <property type="match status" value="1"/>
</dbReference>
<dbReference type="GO" id="GO:0003677">
    <property type="term" value="F:DNA binding"/>
    <property type="evidence" value="ECO:0007669"/>
    <property type="project" value="UniProtKB-UniRule"/>
</dbReference>
<protein>
    <submittedName>
        <fullName evidence="8">SARP family transcriptional regulator</fullName>
    </submittedName>
</protein>
<dbReference type="CDD" id="cd15831">
    <property type="entry name" value="BTAD"/>
    <property type="match status" value="1"/>
</dbReference>
<evidence type="ECO:0000256" key="3">
    <source>
        <dbReference type="ARBA" id="ARBA00023015"/>
    </source>
</evidence>